<evidence type="ECO:0000313" key="1">
    <source>
        <dbReference type="EMBL" id="KAH7981265.1"/>
    </source>
</evidence>
<name>A0ACB8E3R4_DERSI</name>
<sequence length="271" mass="30220">MQETGAFNLSGSLATNSALPEEEAQIAISMRRRHCVTLLVLAHVTTLVSAKVSFEKLTNLDFAGSAYYTIRNLSLYECQGWCRDEKECVAAAFSFVLNPLAPQQETTCLLQNSTQARKPTARPQRAVNLYYLVKNHIRSEKICDRLWSFERFPNKMVRGHDTAVLFTASKDSCLAACLNEDRFVCRSAEFNYVTLQCHLSDVDRRYAGVQEKYGDAIGVDYFENACLEGCPPFFLTSYSFGSLAATCDCATADGLVARLRRSCAQAFSSKN</sequence>
<reference evidence="1" key="1">
    <citation type="submission" date="2020-05" db="EMBL/GenBank/DDBJ databases">
        <title>Large-scale comparative analyses of tick genomes elucidate their genetic diversity and vector capacities.</title>
        <authorList>
            <person name="Jia N."/>
            <person name="Wang J."/>
            <person name="Shi W."/>
            <person name="Du L."/>
            <person name="Sun Y."/>
            <person name="Zhan W."/>
            <person name="Jiang J."/>
            <person name="Wang Q."/>
            <person name="Zhang B."/>
            <person name="Ji P."/>
            <person name="Sakyi L.B."/>
            <person name="Cui X."/>
            <person name="Yuan T."/>
            <person name="Jiang B."/>
            <person name="Yang W."/>
            <person name="Lam T.T.-Y."/>
            <person name="Chang Q."/>
            <person name="Ding S."/>
            <person name="Wang X."/>
            <person name="Zhu J."/>
            <person name="Ruan X."/>
            <person name="Zhao L."/>
            <person name="Wei J."/>
            <person name="Que T."/>
            <person name="Du C."/>
            <person name="Cheng J."/>
            <person name="Dai P."/>
            <person name="Han X."/>
            <person name="Huang E."/>
            <person name="Gao Y."/>
            <person name="Liu J."/>
            <person name="Shao H."/>
            <person name="Ye R."/>
            <person name="Li L."/>
            <person name="Wei W."/>
            <person name="Wang X."/>
            <person name="Wang C."/>
            <person name="Yang T."/>
            <person name="Huo Q."/>
            <person name="Li W."/>
            <person name="Guo W."/>
            <person name="Chen H."/>
            <person name="Zhou L."/>
            <person name="Ni X."/>
            <person name="Tian J."/>
            <person name="Zhou Y."/>
            <person name="Sheng Y."/>
            <person name="Liu T."/>
            <person name="Pan Y."/>
            <person name="Xia L."/>
            <person name="Li J."/>
            <person name="Zhao F."/>
            <person name="Cao W."/>
        </authorList>
    </citation>
    <scope>NUCLEOTIDE SEQUENCE</scope>
    <source>
        <strain evidence="1">Dsil-2018</strain>
    </source>
</reference>
<evidence type="ECO:0000313" key="2">
    <source>
        <dbReference type="Proteomes" id="UP000821865"/>
    </source>
</evidence>
<keyword evidence="2" id="KW-1185">Reference proteome</keyword>
<dbReference type="Proteomes" id="UP000821865">
    <property type="component" value="Chromosome 1"/>
</dbReference>
<gene>
    <name evidence="1" type="ORF">HPB49_022810</name>
</gene>
<dbReference type="EMBL" id="CM023470">
    <property type="protein sequence ID" value="KAH7981265.1"/>
    <property type="molecule type" value="Genomic_DNA"/>
</dbReference>
<organism evidence="1 2">
    <name type="scientific">Dermacentor silvarum</name>
    <name type="common">Tick</name>
    <dbReference type="NCBI Taxonomy" id="543639"/>
    <lineage>
        <taxon>Eukaryota</taxon>
        <taxon>Metazoa</taxon>
        <taxon>Ecdysozoa</taxon>
        <taxon>Arthropoda</taxon>
        <taxon>Chelicerata</taxon>
        <taxon>Arachnida</taxon>
        <taxon>Acari</taxon>
        <taxon>Parasitiformes</taxon>
        <taxon>Ixodida</taxon>
        <taxon>Ixodoidea</taxon>
        <taxon>Ixodidae</taxon>
        <taxon>Rhipicephalinae</taxon>
        <taxon>Dermacentor</taxon>
    </lineage>
</organism>
<accession>A0ACB8E3R4</accession>
<proteinExistence type="predicted"/>
<protein>
    <submittedName>
        <fullName evidence="1">Uncharacterized protein</fullName>
    </submittedName>
</protein>
<comment type="caution">
    <text evidence="1">The sequence shown here is derived from an EMBL/GenBank/DDBJ whole genome shotgun (WGS) entry which is preliminary data.</text>
</comment>